<evidence type="ECO:0000256" key="5">
    <source>
        <dbReference type="ARBA" id="ARBA00022989"/>
    </source>
</evidence>
<gene>
    <name evidence="8" type="ORF">JV35_13375</name>
</gene>
<feature type="transmembrane region" description="Helical" evidence="7">
    <location>
        <begin position="294"/>
        <end position="312"/>
    </location>
</feature>
<name>A0ABR4UXB9_9GAMM</name>
<keyword evidence="2" id="KW-0813">Transport</keyword>
<comment type="subcellular location">
    <subcellularLocation>
        <location evidence="1">Cell membrane</location>
        <topology evidence="1">Multi-pass membrane protein</topology>
    </subcellularLocation>
</comment>
<feature type="transmembrane region" description="Helical" evidence="7">
    <location>
        <begin position="355"/>
        <end position="378"/>
    </location>
</feature>
<keyword evidence="9" id="KW-1185">Reference proteome</keyword>
<dbReference type="RefSeq" id="WP_039305403.1">
    <property type="nucleotide sequence ID" value="NZ_JAODTE010000004.1"/>
</dbReference>
<evidence type="ECO:0000313" key="9">
    <source>
        <dbReference type="Proteomes" id="UP000032869"/>
    </source>
</evidence>
<dbReference type="SUPFAM" id="SSF103473">
    <property type="entry name" value="MFS general substrate transporter"/>
    <property type="match status" value="1"/>
</dbReference>
<feature type="transmembrane region" description="Helical" evidence="7">
    <location>
        <begin position="145"/>
        <end position="170"/>
    </location>
</feature>
<dbReference type="PANTHER" id="PTHR43266:SF7">
    <property type="entry name" value="TRANSPORTER, PUTATIVE-RELATED"/>
    <property type="match status" value="1"/>
</dbReference>
<evidence type="ECO:0000256" key="3">
    <source>
        <dbReference type="ARBA" id="ARBA00022475"/>
    </source>
</evidence>
<dbReference type="EMBL" id="JQHL01000006">
    <property type="protein sequence ID" value="KFX19408.1"/>
    <property type="molecule type" value="Genomic_DNA"/>
</dbReference>
<dbReference type="PANTHER" id="PTHR43266">
    <property type="entry name" value="MACROLIDE-EFFLUX PROTEIN"/>
    <property type="match status" value="1"/>
</dbReference>
<protein>
    <recommendedName>
        <fullName evidence="10">MFS transporter</fullName>
    </recommendedName>
</protein>
<feature type="transmembrane region" description="Helical" evidence="7">
    <location>
        <begin position="107"/>
        <end position="125"/>
    </location>
</feature>
<keyword evidence="5 7" id="KW-1133">Transmembrane helix</keyword>
<feature type="transmembrane region" description="Helical" evidence="7">
    <location>
        <begin position="50"/>
        <end position="71"/>
    </location>
</feature>
<feature type="transmembrane region" description="Helical" evidence="7">
    <location>
        <begin position="318"/>
        <end position="343"/>
    </location>
</feature>
<feature type="transmembrane region" description="Helical" evidence="7">
    <location>
        <begin position="176"/>
        <end position="199"/>
    </location>
</feature>
<dbReference type="Pfam" id="PF07690">
    <property type="entry name" value="MFS_1"/>
    <property type="match status" value="1"/>
</dbReference>
<reference evidence="8 9" key="1">
    <citation type="submission" date="2014-08" db="EMBL/GenBank/DDBJ databases">
        <title>Genome sequences of NCPPB Pectobacterium isolates.</title>
        <authorList>
            <person name="Glover R.H."/>
            <person name="Sapp M."/>
            <person name="Elphinstone J."/>
        </authorList>
    </citation>
    <scope>NUCLEOTIDE SEQUENCE [LARGE SCALE GENOMIC DNA]</scope>
    <source>
        <strain evidence="8 9">NCPPB 2793</strain>
    </source>
</reference>
<feature type="transmembrane region" description="Helical" evidence="7">
    <location>
        <begin position="20"/>
        <end position="44"/>
    </location>
</feature>
<keyword evidence="4 7" id="KW-0812">Transmembrane</keyword>
<dbReference type="InterPro" id="IPR036259">
    <property type="entry name" value="MFS_trans_sf"/>
</dbReference>
<keyword evidence="3" id="KW-1003">Cell membrane</keyword>
<comment type="caution">
    <text evidence="8">The sequence shown here is derived from an EMBL/GenBank/DDBJ whole genome shotgun (WGS) entry which is preliminary data.</text>
</comment>
<evidence type="ECO:0000313" key="8">
    <source>
        <dbReference type="EMBL" id="KFX19408.1"/>
    </source>
</evidence>
<keyword evidence="6 7" id="KW-0472">Membrane</keyword>
<evidence type="ECO:0008006" key="10">
    <source>
        <dbReference type="Google" id="ProtNLM"/>
    </source>
</evidence>
<accession>A0ABR4UXB9</accession>
<feature type="transmembrane region" description="Helical" evidence="7">
    <location>
        <begin position="408"/>
        <end position="430"/>
    </location>
</feature>
<feature type="transmembrane region" description="Helical" evidence="7">
    <location>
        <begin position="267"/>
        <end position="287"/>
    </location>
</feature>
<proteinExistence type="predicted"/>
<evidence type="ECO:0000256" key="6">
    <source>
        <dbReference type="ARBA" id="ARBA00023136"/>
    </source>
</evidence>
<evidence type="ECO:0000256" key="4">
    <source>
        <dbReference type="ARBA" id="ARBA00022692"/>
    </source>
</evidence>
<evidence type="ECO:0000256" key="1">
    <source>
        <dbReference type="ARBA" id="ARBA00004651"/>
    </source>
</evidence>
<feature type="transmembrane region" description="Helical" evidence="7">
    <location>
        <begin position="83"/>
        <end position="101"/>
    </location>
</feature>
<dbReference type="Proteomes" id="UP000032869">
    <property type="component" value="Unassembled WGS sequence"/>
</dbReference>
<evidence type="ECO:0000256" key="2">
    <source>
        <dbReference type="ARBA" id="ARBA00022448"/>
    </source>
</evidence>
<dbReference type="InterPro" id="IPR011701">
    <property type="entry name" value="MFS"/>
</dbReference>
<feature type="transmembrane region" description="Helical" evidence="7">
    <location>
        <begin position="232"/>
        <end position="255"/>
    </location>
</feature>
<sequence>MTSVAMLLNPVLRLGRPFFLLLLAENIFIAGANIAGFSIGAWVYQQSGSLFDFSLVMTIGAFSTLMVLPFAGALADRVDRRKAILLSDAGVFCLMAVLLIVMAKSGVALWLLYVFTVTIALAQALRTPAYRTTMSALLESEQMPLACGLMGVVTGGIGIFVPMIAGMVMYRYGLNGIFIFNLITMLCSLSLAAVGLYGVRPSILKSPNVAVHSSGLLRDFLRALAYFKEHRLMAMLLIYVLIQSGLEALVSTLVTPLILTHYSVRELGIIMGWGGLGAALGAMSLFVPWLSSRLALLLLSCNTLLSLCIAIVSLVNSVFYYAACVFAALFVGSLSTSCGMALWMRKVPLNCQGSVFALMGSLSMLSMPVAILLVGKIVDRWLAPAFASGTRWTESVSNWLGGAGDGGAIRLVLLCCGALGVTLSLMGLAYRKMRRLDEQIPDGR</sequence>
<evidence type="ECO:0000256" key="7">
    <source>
        <dbReference type="SAM" id="Phobius"/>
    </source>
</evidence>
<organism evidence="8 9">
    <name type="scientific">Pectobacterium betavasculorum</name>
    <dbReference type="NCBI Taxonomy" id="55207"/>
    <lineage>
        <taxon>Bacteria</taxon>
        <taxon>Pseudomonadati</taxon>
        <taxon>Pseudomonadota</taxon>
        <taxon>Gammaproteobacteria</taxon>
        <taxon>Enterobacterales</taxon>
        <taxon>Pectobacteriaceae</taxon>
        <taxon>Pectobacterium</taxon>
    </lineage>
</organism>
<dbReference type="Gene3D" id="1.20.1250.20">
    <property type="entry name" value="MFS general substrate transporter like domains"/>
    <property type="match status" value="1"/>
</dbReference>